<proteinExistence type="predicted"/>
<dbReference type="EMBL" id="VSSQ01143713">
    <property type="protein sequence ID" value="MPN63797.1"/>
    <property type="molecule type" value="Genomic_DNA"/>
</dbReference>
<protein>
    <submittedName>
        <fullName evidence="2">Uncharacterized protein</fullName>
    </submittedName>
</protein>
<feature type="compositionally biased region" description="Basic residues" evidence="1">
    <location>
        <begin position="1"/>
        <end position="11"/>
    </location>
</feature>
<comment type="caution">
    <text evidence="2">The sequence shown here is derived from an EMBL/GenBank/DDBJ whole genome shotgun (WGS) entry which is preliminary data.</text>
</comment>
<gene>
    <name evidence="2" type="ORF">SDC9_211563</name>
</gene>
<feature type="region of interest" description="Disordered" evidence="1">
    <location>
        <begin position="1"/>
        <end position="22"/>
    </location>
</feature>
<feature type="region of interest" description="Disordered" evidence="1">
    <location>
        <begin position="123"/>
        <end position="149"/>
    </location>
</feature>
<accession>A0A645JKB1</accession>
<feature type="compositionally biased region" description="Basic and acidic residues" evidence="1">
    <location>
        <begin position="124"/>
        <end position="143"/>
    </location>
</feature>
<evidence type="ECO:0000313" key="2">
    <source>
        <dbReference type="EMBL" id="MPN63797.1"/>
    </source>
</evidence>
<reference evidence="2" key="1">
    <citation type="submission" date="2019-08" db="EMBL/GenBank/DDBJ databases">
        <authorList>
            <person name="Kucharzyk K."/>
            <person name="Murdoch R.W."/>
            <person name="Higgins S."/>
            <person name="Loffler F."/>
        </authorList>
    </citation>
    <scope>NUCLEOTIDE SEQUENCE</scope>
</reference>
<dbReference type="AlphaFoldDB" id="A0A645JKB1"/>
<organism evidence="2">
    <name type="scientific">bioreactor metagenome</name>
    <dbReference type="NCBI Taxonomy" id="1076179"/>
    <lineage>
        <taxon>unclassified sequences</taxon>
        <taxon>metagenomes</taxon>
        <taxon>ecological metagenomes</taxon>
    </lineage>
</organism>
<evidence type="ECO:0000256" key="1">
    <source>
        <dbReference type="SAM" id="MobiDB-lite"/>
    </source>
</evidence>
<name>A0A645JKB1_9ZZZZ</name>
<sequence>MRGTKVGHKSTSKNFNKSRDRKIAFTKGVRHMDEKRIQEITKALEIIQKRSPLSSTRAAQLLQEMKTMDKGEVEQLCSALIEAATKDPKAKIPSEELKILIEIENTLGARTQILKFRVSPTEKNQIEADARREMGESGDDNKGKPNVSEYLRKKILGK</sequence>